<feature type="binding site" evidence="7">
    <location>
        <position position="57"/>
    </location>
    <ligand>
        <name>Fe cation</name>
        <dbReference type="ChEBI" id="CHEBI:24875"/>
        <label>1</label>
        <note>catalytic</note>
    </ligand>
</feature>
<dbReference type="InterPro" id="IPR010329">
    <property type="entry name" value="3hydroanth_dOase"/>
</dbReference>
<dbReference type="Pfam" id="PF06052">
    <property type="entry name" value="3-HAO"/>
    <property type="match status" value="1"/>
</dbReference>
<keyword evidence="4 7" id="KW-0223">Dioxygenase</keyword>
<evidence type="ECO:0000256" key="1">
    <source>
        <dbReference type="ARBA" id="ARBA00002752"/>
    </source>
</evidence>
<keyword evidence="6 7" id="KW-0408">Iron</keyword>
<dbReference type="GO" id="GO:0006569">
    <property type="term" value="P:L-tryptophan catabolic process"/>
    <property type="evidence" value="ECO:0007669"/>
    <property type="project" value="UniProtKB-UniRule"/>
</dbReference>
<dbReference type="NCBIfam" id="TIGR03037">
    <property type="entry name" value="anthran_nbaC"/>
    <property type="match status" value="1"/>
</dbReference>
<sequence length="175" mass="20138">MAQLLPPINLEKWIAENRDLLKPPVGNKKIWEDAHFDIFIVGGPNARKDYHINQSEEFFRMIEGDMVLKVVEEDADGAHHFRDITIREGEIFLLPAGVPHCPQRAADTVGLVIEHPRPEGVEDGLRWYCEGCGEVLHEEYFHLVDIVGQLKRAIEDFWADDEKRTCTHCGERLKK</sequence>
<dbReference type="KEGG" id="bsed:DN745_13505"/>
<dbReference type="InterPro" id="IPR011051">
    <property type="entry name" value="RmlC_Cupin_sf"/>
</dbReference>
<gene>
    <name evidence="7" type="primary">nbaC</name>
    <name evidence="8" type="ORF">DN745_13505</name>
</gene>
<dbReference type="GO" id="GO:0009435">
    <property type="term" value="P:NAD+ biosynthetic process"/>
    <property type="evidence" value="ECO:0007669"/>
    <property type="project" value="UniProtKB-UniPathway"/>
</dbReference>
<dbReference type="GO" id="GO:0008198">
    <property type="term" value="F:ferrous iron binding"/>
    <property type="evidence" value="ECO:0007669"/>
    <property type="project" value="UniProtKB-UniRule"/>
</dbReference>
<feature type="binding site" evidence="7">
    <location>
        <position position="57"/>
    </location>
    <ligand>
        <name>substrate</name>
    </ligand>
</feature>
<comment type="cofactor">
    <cofactor evidence="7">
        <name>Fe(2+)</name>
        <dbReference type="ChEBI" id="CHEBI:29033"/>
    </cofactor>
    <text evidence="7">Binds 2 Fe(2+) ions per subunit.</text>
</comment>
<evidence type="ECO:0000256" key="4">
    <source>
        <dbReference type="ARBA" id="ARBA00022964"/>
    </source>
</evidence>
<dbReference type="HAMAP" id="MF_00825">
    <property type="entry name" value="3_HAO"/>
    <property type="match status" value="1"/>
</dbReference>
<keyword evidence="2 7" id="KW-0662">Pyridine nucleotide biosynthesis</keyword>
<feature type="binding site" evidence="7">
    <location>
        <position position="129"/>
    </location>
    <ligand>
        <name>Fe cation</name>
        <dbReference type="ChEBI" id="CHEBI:24875"/>
        <label>2</label>
    </ligand>
</feature>
<evidence type="ECO:0000313" key="8">
    <source>
        <dbReference type="EMBL" id="AWV90290.1"/>
    </source>
</evidence>
<feature type="binding site" evidence="7">
    <location>
        <position position="47"/>
    </location>
    <ligand>
        <name>O2</name>
        <dbReference type="ChEBI" id="CHEBI:15379"/>
    </ligand>
</feature>
<dbReference type="GO" id="GO:0000334">
    <property type="term" value="F:3-hydroxyanthranilate 3,4-dioxygenase activity"/>
    <property type="evidence" value="ECO:0007669"/>
    <property type="project" value="UniProtKB-UniRule"/>
</dbReference>
<dbReference type="RefSeq" id="WP_111335634.1">
    <property type="nucleotide sequence ID" value="NZ_CP030032.1"/>
</dbReference>
<evidence type="ECO:0000313" key="9">
    <source>
        <dbReference type="Proteomes" id="UP000249799"/>
    </source>
</evidence>
<dbReference type="GO" id="GO:0019805">
    <property type="term" value="P:quinolinate biosynthetic process"/>
    <property type="evidence" value="ECO:0007669"/>
    <property type="project" value="UniProtKB-UniRule"/>
</dbReference>
<feature type="binding site" evidence="7">
    <location>
        <position position="100"/>
    </location>
    <ligand>
        <name>Fe cation</name>
        <dbReference type="ChEBI" id="CHEBI:24875"/>
        <label>1</label>
        <note>catalytic</note>
    </ligand>
</feature>
<dbReference type="AlphaFoldDB" id="A0A2Z4FN60"/>
<accession>A0A2Z4FN60</accession>
<feature type="binding site" evidence="7">
    <location>
        <position position="114"/>
    </location>
    <ligand>
        <name>substrate</name>
    </ligand>
</feature>
<feature type="binding site" evidence="7">
    <location>
        <position position="169"/>
    </location>
    <ligand>
        <name>Fe cation</name>
        <dbReference type="ChEBI" id="CHEBI:24875"/>
        <label>2</label>
    </ligand>
</feature>
<dbReference type="GO" id="GO:0005737">
    <property type="term" value="C:cytoplasm"/>
    <property type="evidence" value="ECO:0007669"/>
    <property type="project" value="TreeGrafter"/>
</dbReference>
<feature type="binding site" evidence="7">
    <location>
        <position position="166"/>
    </location>
    <ligand>
        <name>Fe cation</name>
        <dbReference type="ChEBI" id="CHEBI:24875"/>
        <label>2</label>
    </ligand>
</feature>
<reference evidence="8 9" key="1">
    <citation type="submission" date="2018-06" db="EMBL/GenBank/DDBJ databases">
        <title>Lujinxingia sediminis gen. nov. sp. nov., a new facultative anaerobic member of the class Deltaproteobacteria, and proposal of Lujinxingaceae fam. nov.</title>
        <authorList>
            <person name="Guo L.-Y."/>
            <person name="Li C.-M."/>
            <person name="Wang S."/>
            <person name="Du Z.-J."/>
        </authorList>
    </citation>
    <scope>NUCLEOTIDE SEQUENCE [LARGE SCALE GENOMIC DNA]</scope>
    <source>
        <strain evidence="8 9">FA350</strain>
    </source>
</reference>
<dbReference type="PANTHER" id="PTHR15497:SF1">
    <property type="entry name" value="3-HYDROXYANTHRANILATE 3,4-DIOXYGENASE"/>
    <property type="match status" value="1"/>
</dbReference>
<organism evidence="8 9">
    <name type="scientific">Bradymonas sediminis</name>
    <dbReference type="NCBI Taxonomy" id="1548548"/>
    <lineage>
        <taxon>Bacteria</taxon>
        <taxon>Deltaproteobacteria</taxon>
        <taxon>Bradymonadales</taxon>
        <taxon>Bradymonadaceae</taxon>
        <taxon>Bradymonas</taxon>
    </lineage>
</organism>
<dbReference type="SUPFAM" id="SSF51182">
    <property type="entry name" value="RmlC-like cupins"/>
    <property type="match status" value="1"/>
</dbReference>
<keyword evidence="5 7" id="KW-0560">Oxidoreductase</keyword>
<keyword evidence="9" id="KW-1185">Reference proteome</keyword>
<evidence type="ECO:0000256" key="2">
    <source>
        <dbReference type="ARBA" id="ARBA00022642"/>
    </source>
</evidence>
<dbReference type="InterPro" id="IPR014710">
    <property type="entry name" value="RmlC-like_jellyroll"/>
</dbReference>
<dbReference type="UniPathway" id="UPA00253">
    <property type="reaction ID" value="UER00330"/>
</dbReference>
<feature type="binding site" evidence="7">
    <location>
        <position position="104"/>
    </location>
    <ligand>
        <name>substrate</name>
    </ligand>
</feature>
<dbReference type="PANTHER" id="PTHR15497">
    <property type="entry name" value="3-HYDROXYANTHRANILATE 3,4-DIOXYGENASE"/>
    <property type="match status" value="1"/>
</dbReference>
<evidence type="ECO:0000256" key="7">
    <source>
        <dbReference type="HAMAP-Rule" id="MF_00825"/>
    </source>
</evidence>
<feature type="binding site" evidence="7">
    <location>
        <position position="132"/>
    </location>
    <ligand>
        <name>Fe cation</name>
        <dbReference type="ChEBI" id="CHEBI:24875"/>
        <label>2</label>
    </ligand>
</feature>
<dbReference type="GO" id="GO:0043420">
    <property type="term" value="P:anthranilate metabolic process"/>
    <property type="evidence" value="ECO:0007669"/>
    <property type="project" value="UniProtKB-UniRule"/>
</dbReference>
<protein>
    <recommendedName>
        <fullName evidence="7">3-hydroxyanthranilate 3,4-dioxygenase</fullName>
        <ecNumber evidence="7">1.13.11.6</ecNumber>
    </recommendedName>
    <alternativeName>
        <fullName evidence="7">3-hydroxyanthranilate oxygenase</fullName>
        <shortName evidence="7">3-HAO</shortName>
    </alternativeName>
    <alternativeName>
        <fullName evidence="7">3-hydroxyanthranilic acid dioxygenase</fullName>
        <shortName evidence="7">HAD</shortName>
    </alternativeName>
</protein>
<dbReference type="EMBL" id="CP030032">
    <property type="protein sequence ID" value="AWV90290.1"/>
    <property type="molecule type" value="Genomic_DNA"/>
</dbReference>
<evidence type="ECO:0000256" key="3">
    <source>
        <dbReference type="ARBA" id="ARBA00022723"/>
    </source>
</evidence>
<keyword evidence="3 7" id="KW-0479">Metal-binding</keyword>
<comment type="pathway">
    <text evidence="7">Cofactor biosynthesis; NAD(+) biosynthesis; quinolinate from L-kynurenine: step 3/3.</text>
</comment>
<evidence type="ECO:0000256" key="5">
    <source>
        <dbReference type="ARBA" id="ARBA00023002"/>
    </source>
</evidence>
<comment type="function">
    <text evidence="1 7">Catalyzes the oxidative ring opening of 3-hydroxyanthranilate to 2-amino-3-carboxymuconate semialdehyde, which spontaneously cyclizes to quinolinate.</text>
</comment>
<dbReference type="Gene3D" id="2.60.120.10">
    <property type="entry name" value="Jelly Rolls"/>
    <property type="match status" value="1"/>
</dbReference>
<comment type="catalytic activity">
    <reaction evidence="7">
        <text>3-hydroxyanthranilate + O2 = (2Z,4Z)-2-amino-3-carboxymuconate 6-semialdehyde</text>
        <dbReference type="Rhea" id="RHEA:17953"/>
        <dbReference type="ChEBI" id="CHEBI:15379"/>
        <dbReference type="ChEBI" id="CHEBI:36559"/>
        <dbReference type="ChEBI" id="CHEBI:77612"/>
        <dbReference type="EC" id="1.13.11.6"/>
    </reaction>
</comment>
<comment type="similarity">
    <text evidence="7">Belongs to the 3-HAO family.</text>
</comment>
<name>A0A2Z4FN60_9DELT</name>
<dbReference type="EC" id="1.13.11.6" evidence="7"/>
<dbReference type="CDD" id="cd06123">
    <property type="entry name" value="cupin_HAO"/>
    <property type="match status" value="1"/>
</dbReference>
<dbReference type="OrthoDB" id="5002379at2"/>
<proteinExistence type="inferred from homology"/>
<dbReference type="NCBIfam" id="NF009763">
    <property type="entry name" value="PRK13264.1"/>
    <property type="match status" value="1"/>
</dbReference>
<feature type="binding site" evidence="7">
    <location>
        <position position="51"/>
    </location>
    <ligand>
        <name>Fe cation</name>
        <dbReference type="ChEBI" id="CHEBI:24875"/>
        <label>1</label>
        <note>catalytic</note>
    </ligand>
</feature>
<evidence type="ECO:0000256" key="6">
    <source>
        <dbReference type="ARBA" id="ARBA00023004"/>
    </source>
</evidence>
<dbReference type="Proteomes" id="UP000249799">
    <property type="component" value="Chromosome"/>
</dbReference>